<dbReference type="GO" id="GO:0005385">
    <property type="term" value="F:zinc ion transmembrane transporter activity"/>
    <property type="evidence" value="ECO:0007669"/>
    <property type="project" value="TreeGrafter"/>
</dbReference>
<evidence type="ECO:0000256" key="5">
    <source>
        <dbReference type="ARBA" id="ARBA00022989"/>
    </source>
</evidence>
<comment type="similarity">
    <text evidence="2">Belongs to the cation diffusion facilitator (CDF) transporter (TC 2.A.4) family. SLC30A subfamily.</text>
</comment>
<dbReference type="InterPro" id="IPR058533">
    <property type="entry name" value="Cation_efflux_TM"/>
</dbReference>
<dbReference type="GO" id="GO:0005886">
    <property type="term" value="C:plasma membrane"/>
    <property type="evidence" value="ECO:0007669"/>
    <property type="project" value="TreeGrafter"/>
</dbReference>
<keyword evidence="5 8" id="KW-1133">Transmembrane helix</keyword>
<evidence type="ECO:0000256" key="4">
    <source>
        <dbReference type="ARBA" id="ARBA00022692"/>
    </source>
</evidence>
<evidence type="ECO:0000256" key="8">
    <source>
        <dbReference type="SAM" id="Phobius"/>
    </source>
</evidence>
<keyword evidence="12" id="KW-1185">Reference proteome</keyword>
<dbReference type="InterPro" id="IPR036837">
    <property type="entry name" value="Cation_efflux_CTD_sf"/>
</dbReference>
<evidence type="ECO:0000313" key="12">
    <source>
        <dbReference type="Proteomes" id="UP000649739"/>
    </source>
</evidence>
<keyword evidence="7 8" id="KW-0472">Membrane</keyword>
<organism evidence="11 12">
    <name type="scientific">Pilimelia anulata</name>
    <dbReference type="NCBI Taxonomy" id="53371"/>
    <lineage>
        <taxon>Bacteria</taxon>
        <taxon>Bacillati</taxon>
        <taxon>Actinomycetota</taxon>
        <taxon>Actinomycetes</taxon>
        <taxon>Micromonosporales</taxon>
        <taxon>Micromonosporaceae</taxon>
        <taxon>Pilimelia</taxon>
    </lineage>
</organism>
<evidence type="ECO:0000256" key="1">
    <source>
        <dbReference type="ARBA" id="ARBA00004141"/>
    </source>
</evidence>
<keyword evidence="3" id="KW-0813">Transport</keyword>
<evidence type="ECO:0000256" key="7">
    <source>
        <dbReference type="ARBA" id="ARBA00023136"/>
    </source>
</evidence>
<feature type="transmembrane region" description="Helical" evidence="8">
    <location>
        <begin position="22"/>
        <end position="41"/>
    </location>
</feature>
<evidence type="ECO:0000256" key="3">
    <source>
        <dbReference type="ARBA" id="ARBA00022448"/>
    </source>
</evidence>
<dbReference type="NCBIfam" id="TIGR01297">
    <property type="entry name" value="CDF"/>
    <property type="match status" value="1"/>
</dbReference>
<dbReference type="InterPro" id="IPR050681">
    <property type="entry name" value="CDF/SLC30A"/>
</dbReference>
<dbReference type="Gene3D" id="1.20.1510.10">
    <property type="entry name" value="Cation efflux protein transmembrane domain"/>
    <property type="match status" value="1"/>
</dbReference>
<feature type="transmembrane region" description="Helical" evidence="8">
    <location>
        <begin position="188"/>
        <end position="204"/>
    </location>
</feature>
<gene>
    <name evidence="11" type="ORF">GCM10010123_02720</name>
</gene>
<name>A0A8J3F7F5_9ACTN</name>
<feature type="transmembrane region" description="Helical" evidence="8">
    <location>
        <begin position="129"/>
        <end position="149"/>
    </location>
</feature>
<feature type="domain" description="Cation efflux protein transmembrane" evidence="9">
    <location>
        <begin position="22"/>
        <end position="219"/>
    </location>
</feature>
<dbReference type="PANTHER" id="PTHR11562">
    <property type="entry name" value="CATION EFFLUX PROTEIN/ ZINC TRANSPORTER"/>
    <property type="match status" value="1"/>
</dbReference>
<keyword evidence="4 8" id="KW-0812">Transmembrane</keyword>
<dbReference type="EMBL" id="BMQB01000001">
    <property type="protein sequence ID" value="GGJ76189.1"/>
    <property type="molecule type" value="Genomic_DNA"/>
</dbReference>
<dbReference type="Pfam" id="PF01545">
    <property type="entry name" value="Cation_efflux"/>
    <property type="match status" value="1"/>
</dbReference>
<dbReference type="PANTHER" id="PTHR11562:SF17">
    <property type="entry name" value="RE54080P-RELATED"/>
    <property type="match status" value="1"/>
</dbReference>
<dbReference type="SUPFAM" id="SSF161111">
    <property type="entry name" value="Cation efflux protein transmembrane domain-like"/>
    <property type="match status" value="1"/>
</dbReference>
<comment type="subcellular location">
    <subcellularLocation>
        <location evidence="1">Membrane</location>
        <topology evidence="1">Multi-pass membrane protein</topology>
    </subcellularLocation>
</comment>
<feature type="domain" description="Cation efflux protein cytoplasmic" evidence="10">
    <location>
        <begin position="223"/>
        <end position="297"/>
    </location>
</feature>
<evidence type="ECO:0000256" key="2">
    <source>
        <dbReference type="ARBA" id="ARBA00008873"/>
    </source>
</evidence>
<feature type="transmembrane region" description="Helical" evidence="8">
    <location>
        <begin position="53"/>
        <end position="72"/>
    </location>
</feature>
<evidence type="ECO:0000259" key="10">
    <source>
        <dbReference type="Pfam" id="PF16916"/>
    </source>
</evidence>
<dbReference type="AlphaFoldDB" id="A0A8J3F7F5"/>
<proteinExistence type="inferred from homology"/>
<dbReference type="InterPro" id="IPR027470">
    <property type="entry name" value="Cation_efflux_CTD"/>
</dbReference>
<evidence type="ECO:0000313" key="11">
    <source>
        <dbReference type="EMBL" id="GGJ76189.1"/>
    </source>
</evidence>
<accession>A0A8J3F7F5</accession>
<keyword evidence="6" id="KW-0406">Ion transport</keyword>
<dbReference type="RefSeq" id="WP_189168141.1">
    <property type="nucleotide sequence ID" value="NZ_BMQB01000001.1"/>
</dbReference>
<feature type="transmembrane region" description="Helical" evidence="8">
    <location>
        <begin position="93"/>
        <end position="117"/>
    </location>
</feature>
<reference evidence="11" key="2">
    <citation type="submission" date="2020-09" db="EMBL/GenBank/DDBJ databases">
        <authorList>
            <person name="Sun Q."/>
            <person name="Ohkuma M."/>
        </authorList>
    </citation>
    <scope>NUCLEOTIDE SEQUENCE</scope>
    <source>
        <strain evidence="11">JCM 3090</strain>
    </source>
</reference>
<evidence type="ECO:0000259" key="9">
    <source>
        <dbReference type="Pfam" id="PF01545"/>
    </source>
</evidence>
<protein>
    <submittedName>
        <fullName evidence="11">Cation efflux system protein</fullName>
    </submittedName>
</protein>
<comment type="caution">
    <text evidence="11">The sequence shown here is derived from an EMBL/GenBank/DDBJ whole genome shotgun (WGS) entry which is preliminary data.</text>
</comment>
<reference evidence="11" key="1">
    <citation type="journal article" date="2014" name="Int. J. Syst. Evol. Microbiol.">
        <title>Complete genome sequence of Corynebacterium casei LMG S-19264T (=DSM 44701T), isolated from a smear-ripened cheese.</title>
        <authorList>
            <consortium name="US DOE Joint Genome Institute (JGI-PGF)"/>
            <person name="Walter F."/>
            <person name="Albersmeier A."/>
            <person name="Kalinowski J."/>
            <person name="Ruckert C."/>
        </authorList>
    </citation>
    <scope>NUCLEOTIDE SEQUENCE</scope>
    <source>
        <strain evidence="11">JCM 3090</strain>
    </source>
</reference>
<dbReference type="Proteomes" id="UP000649739">
    <property type="component" value="Unassembled WGS sequence"/>
</dbReference>
<dbReference type="InterPro" id="IPR002524">
    <property type="entry name" value="Cation_efflux"/>
</dbReference>
<dbReference type="SUPFAM" id="SSF160240">
    <property type="entry name" value="Cation efflux protein cytoplasmic domain-like"/>
    <property type="match status" value="1"/>
</dbReference>
<feature type="transmembrane region" description="Helical" evidence="8">
    <location>
        <begin position="161"/>
        <end position="182"/>
    </location>
</feature>
<evidence type="ECO:0000256" key="6">
    <source>
        <dbReference type="ARBA" id="ARBA00023065"/>
    </source>
</evidence>
<sequence length="309" mass="32708">MGAGHDHGADALRAGQQHMGRLIAAICLLAVLTVAEVIVAYTSGSLALLSEAGHLFTDVLGMCMALAALVAVRRGGRHERSHNPQRTFGLYRLEVLTALANAVLLTGVAVYVMITALRRLTEPPEIESGPVMIVAAVAVGVNVVAFLLLRAGAKENLNLRGASLEVLSDLIGAAGVLAAGLIIHFTDWWYADPIAALGVGVFILPRTMKLARAAVRILIQTAPHHIDVVAVEGALRGVAGVDDVHDLHVWTLASGMDVASVHLRLAGDADVVTVLHAAQRMLHDRFHIEHPTLQLEPARPDPVCHGAAW</sequence>
<dbReference type="Pfam" id="PF16916">
    <property type="entry name" value="ZT_dimer"/>
    <property type="match status" value="1"/>
</dbReference>
<dbReference type="InterPro" id="IPR027469">
    <property type="entry name" value="Cation_efflux_TMD_sf"/>
</dbReference>